<dbReference type="Pfam" id="PF02812">
    <property type="entry name" value="ELFV_dehydrog_N"/>
    <property type="match status" value="1"/>
</dbReference>
<name>A0ABU6DSK0_9GAMM</name>
<evidence type="ECO:0000256" key="3">
    <source>
        <dbReference type="ARBA" id="ARBA00023002"/>
    </source>
</evidence>
<accession>A0ABU6DSK0</accession>
<evidence type="ECO:0000256" key="5">
    <source>
        <dbReference type="PIRNR" id="PIRNR000185"/>
    </source>
</evidence>
<dbReference type="PRINTS" id="PR00082">
    <property type="entry name" value="GLFDHDRGNASE"/>
</dbReference>
<keyword evidence="9" id="KW-1185">Reference proteome</keyword>
<evidence type="ECO:0000256" key="1">
    <source>
        <dbReference type="ARBA" id="ARBA00003868"/>
    </source>
</evidence>
<proteinExistence type="inferred from homology"/>
<dbReference type="InterPro" id="IPR036291">
    <property type="entry name" value="NAD(P)-bd_dom_sf"/>
</dbReference>
<dbReference type="Pfam" id="PF00208">
    <property type="entry name" value="ELFV_dehydrog"/>
    <property type="match status" value="1"/>
</dbReference>
<dbReference type="PANTHER" id="PTHR11606">
    <property type="entry name" value="GLUTAMATE DEHYDROGENASE"/>
    <property type="match status" value="1"/>
</dbReference>
<dbReference type="PROSITE" id="PS00074">
    <property type="entry name" value="GLFV_DEHYDROGENASE"/>
    <property type="match status" value="1"/>
</dbReference>
<dbReference type="InterPro" id="IPR033524">
    <property type="entry name" value="Glu/Leu/Phe/Val_DH_AS"/>
</dbReference>
<reference evidence="8 9" key="1">
    <citation type="submission" date="2019-08" db="EMBL/GenBank/DDBJ databases">
        <title>Five species of Acinetobacter isolated from floral nectar and animal pollinators.</title>
        <authorList>
            <person name="Hendry T.A."/>
        </authorList>
    </citation>
    <scope>NUCLEOTIDE SEQUENCE [LARGE SCALE GENOMIC DNA]</scope>
    <source>
        <strain evidence="8 9">MD18.27</strain>
    </source>
</reference>
<dbReference type="RefSeq" id="WP_325775270.1">
    <property type="nucleotide sequence ID" value="NZ_VTDN01000004.1"/>
</dbReference>
<dbReference type="InterPro" id="IPR033922">
    <property type="entry name" value="NAD_bind_Glu_DH"/>
</dbReference>
<dbReference type="PIRSF" id="PIRSF000185">
    <property type="entry name" value="Glu_DH"/>
    <property type="match status" value="1"/>
</dbReference>
<comment type="similarity">
    <text evidence="2 5 6">Belongs to the Glu/Leu/Phe/Val dehydrogenases family.</text>
</comment>
<evidence type="ECO:0000259" key="7">
    <source>
        <dbReference type="SMART" id="SM00839"/>
    </source>
</evidence>
<keyword evidence="3 5" id="KW-0560">Oxidoreductase</keyword>
<evidence type="ECO:0000313" key="8">
    <source>
        <dbReference type="EMBL" id="MEB5476820.1"/>
    </source>
</evidence>
<dbReference type="Proteomes" id="UP001339883">
    <property type="component" value="Unassembled WGS sequence"/>
</dbReference>
<dbReference type="InterPro" id="IPR046346">
    <property type="entry name" value="Aminoacid_DH-like_N_sf"/>
</dbReference>
<dbReference type="PANTHER" id="PTHR11606:SF13">
    <property type="entry name" value="GLUTAMATE DEHYDROGENASE 1, MITOCHONDRIAL"/>
    <property type="match status" value="1"/>
</dbReference>
<evidence type="ECO:0000256" key="2">
    <source>
        <dbReference type="ARBA" id="ARBA00006382"/>
    </source>
</evidence>
<comment type="catalytic activity">
    <reaction evidence="4">
        <text>L-glutamate + NADP(+) + H2O = 2-oxoglutarate + NH4(+) + NADPH + H(+)</text>
        <dbReference type="Rhea" id="RHEA:11612"/>
        <dbReference type="ChEBI" id="CHEBI:15377"/>
        <dbReference type="ChEBI" id="CHEBI:15378"/>
        <dbReference type="ChEBI" id="CHEBI:16810"/>
        <dbReference type="ChEBI" id="CHEBI:28938"/>
        <dbReference type="ChEBI" id="CHEBI:29985"/>
        <dbReference type="ChEBI" id="CHEBI:57783"/>
        <dbReference type="ChEBI" id="CHEBI:58349"/>
        <dbReference type="EC" id="1.4.1.4"/>
    </reaction>
</comment>
<comment type="function">
    <text evidence="1">Catalyzes the reversible oxidative deamination of glutamate to alpha-ketoglutarate and ammonia.</text>
</comment>
<dbReference type="Gene3D" id="3.40.50.720">
    <property type="entry name" value="NAD(P)-binding Rossmann-like Domain"/>
    <property type="match status" value="1"/>
</dbReference>
<sequence length="423" mass="46417">MSNLSYVNENTDAWQTYLAQIDRVAPYLGDLKNYIDTLKRPKRALIVDVPIVMDDGSIQHFEGYRVQHNLSRGPGKGGIRYHPSVDLNEVMALSAWMTIKTAVLNLPFGGAKGGVRVDPRKLSARELERLTRRFTTEISPVIGPQQDIPAPDVGTNPNIMGWMMDTYSTQHGHTVTGVVTGKPVHLGGSLGRVRATGRGVFVTGLQAAKKIGLSIENSKVAVQGFGNVGNEAAYLFSQAGAKVVAVQDHTGTIFNADGLDVKALQNYLEEHQGVAGFENSQKIENEAFWDVEMDIFIPAALEGQITVERAERLSAKMVLEGANGPTYPTADDVLLNRGVTVVPDVICNAGGVTVSYFEWVQDMASYFWSEDEINERLDKLMIQAIEDVWNTSEEKSCSLRTAAYILACERILKARKERGIFPG</sequence>
<gene>
    <name evidence="8" type="ORF">I2F25_07145</name>
</gene>
<dbReference type="InterPro" id="IPR014362">
    <property type="entry name" value="Glu_DH"/>
</dbReference>
<dbReference type="InterPro" id="IPR006095">
    <property type="entry name" value="Glu/Leu/Phe/Val/Trp_DH"/>
</dbReference>
<dbReference type="SMART" id="SM00839">
    <property type="entry name" value="ELFV_dehydrog"/>
    <property type="match status" value="1"/>
</dbReference>
<evidence type="ECO:0000256" key="6">
    <source>
        <dbReference type="RuleBase" id="RU004417"/>
    </source>
</evidence>
<dbReference type="Gene3D" id="3.40.50.10860">
    <property type="entry name" value="Leucine Dehydrogenase, chain A, domain 1"/>
    <property type="match status" value="1"/>
</dbReference>
<dbReference type="InterPro" id="IPR006097">
    <property type="entry name" value="Glu/Leu/Phe/Val/Trp_DH_dimer"/>
</dbReference>
<dbReference type="SUPFAM" id="SSF53223">
    <property type="entry name" value="Aminoacid dehydrogenase-like, N-terminal domain"/>
    <property type="match status" value="1"/>
</dbReference>
<organism evidence="8 9">
    <name type="scientific">Acinetobacter pollinis</name>
    <dbReference type="NCBI Taxonomy" id="2605270"/>
    <lineage>
        <taxon>Bacteria</taxon>
        <taxon>Pseudomonadati</taxon>
        <taxon>Pseudomonadota</taxon>
        <taxon>Gammaproteobacteria</taxon>
        <taxon>Moraxellales</taxon>
        <taxon>Moraxellaceae</taxon>
        <taxon>Acinetobacter</taxon>
    </lineage>
</organism>
<evidence type="ECO:0000313" key="9">
    <source>
        <dbReference type="Proteomes" id="UP001339883"/>
    </source>
</evidence>
<protein>
    <recommendedName>
        <fullName evidence="5">Glutamate dehydrogenase</fullName>
    </recommendedName>
</protein>
<dbReference type="InterPro" id="IPR006096">
    <property type="entry name" value="Glu/Leu/Phe/Val/Trp_DH_C"/>
</dbReference>
<dbReference type="CDD" id="cd01076">
    <property type="entry name" value="NAD_bind_1_Glu_DH"/>
    <property type="match status" value="1"/>
</dbReference>
<comment type="caution">
    <text evidence="8">The sequence shown here is derived from an EMBL/GenBank/DDBJ whole genome shotgun (WGS) entry which is preliminary data.</text>
</comment>
<evidence type="ECO:0000256" key="4">
    <source>
        <dbReference type="ARBA" id="ARBA00048584"/>
    </source>
</evidence>
<dbReference type="SUPFAM" id="SSF51735">
    <property type="entry name" value="NAD(P)-binding Rossmann-fold domains"/>
    <property type="match status" value="1"/>
</dbReference>
<dbReference type="EMBL" id="VTDN01000004">
    <property type="protein sequence ID" value="MEB5476820.1"/>
    <property type="molecule type" value="Genomic_DNA"/>
</dbReference>
<feature type="domain" description="Glutamate/phenylalanine/leucine/valine/L-tryptophan dehydrogenase C-terminal" evidence="7">
    <location>
        <begin position="189"/>
        <end position="419"/>
    </location>
</feature>